<evidence type="ECO:0000313" key="1">
    <source>
        <dbReference type="EMBL" id="CAG6630160.1"/>
    </source>
</evidence>
<accession>A0A8D8QEB2</accession>
<proteinExistence type="predicted"/>
<name>A0A8D8QEB2_9HEMI</name>
<protein>
    <submittedName>
        <fullName evidence="1">Uncharacterized protein</fullName>
    </submittedName>
</protein>
<dbReference type="AlphaFoldDB" id="A0A8D8QEB2"/>
<reference evidence="1" key="1">
    <citation type="submission" date="2021-05" db="EMBL/GenBank/DDBJ databases">
        <authorList>
            <person name="Alioto T."/>
            <person name="Alioto T."/>
            <person name="Gomez Garrido J."/>
        </authorList>
    </citation>
    <scope>NUCLEOTIDE SEQUENCE</scope>
</reference>
<dbReference type="EMBL" id="HBUF01072727">
    <property type="protein sequence ID" value="CAG6630160.1"/>
    <property type="molecule type" value="Transcribed_RNA"/>
</dbReference>
<sequence length="103" mass="11738">MVGSHCMFTSIPESDTLVCMSCVYLVLIPTKPIHTYITYPILYSTLYKYTIHLHIPIPYQLERFPNNCGSRAPQGQPEKLALLMSSTLEKFTLLLPSKNIFLT</sequence>
<organism evidence="1">
    <name type="scientific">Cacopsylla melanoneura</name>
    <dbReference type="NCBI Taxonomy" id="428564"/>
    <lineage>
        <taxon>Eukaryota</taxon>
        <taxon>Metazoa</taxon>
        <taxon>Ecdysozoa</taxon>
        <taxon>Arthropoda</taxon>
        <taxon>Hexapoda</taxon>
        <taxon>Insecta</taxon>
        <taxon>Pterygota</taxon>
        <taxon>Neoptera</taxon>
        <taxon>Paraneoptera</taxon>
        <taxon>Hemiptera</taxon>
        <taxon>Sternorrhyncha</taxon>
        <taxon>Psylloidea</taxon>
        <taxon>Psyllidae</taxon>
        <taxon>Psyllinae</taxon>
        <taxon>Cacopsylla</taxon>
    </lineage>
</organism>